<dbReference type="InterPro" id="IPR037185">
    <property type="entry name" value="EmrE-like"/>
</dbReference>
<dbReference type="Pfam" id="PF00892">
    <property type="entry name" value="EamA"/>
    <property type="match status" value="1"/>
</dbReference>
<dbReference type="OrthoDB" id="9812899at2"/>
<proteinExistence type="inferred from homology"/>
<gene>
    <name evidence="8" type="ORF">FZC34_01320</name>
</gene>
<organism evidence="8 9">
    <name type="scientific">Candidatus Cytomitobacter primus</name>
    <dbReference type="NCBI Taxonomy" id="2066024"/>
    <lineage>
        <taxon>Bacteria</taxon>
        <taxon>Pseudomonadati</taxon>
        <taxon>Pseudomonadota</taxon>
        <taxon>Alphaproteobacteria</taxon>
        <taxon>Holosporales</taxon>
        <taxon>Holosporaceae</taxon>
        <taxon>Candidatus Cytomitobacter</taxon>
    </lineage>
</organism>
<reference evidence="8 9" key="1">
    <citation type="submission" date="2019-08" db="EMBL/GenBank/DDBJ databases">
        <title>Highly reduced genomes of protist endosymbionts show evolutionary convergence.</title>
        <authorList>
            <person name="George E."/>
            <person name="Husnik F."/>
            <person name="Tashyreva D."/>
            <person name="Prokopchuk G."/>
            <person name="Horak A."/>
            <person name="Kwong W.K."/>
            <person name="Lukes J."/>
            <person name="Keeling P.J."/>
        </authorList>
    </citation>
    <scope>NUCLEOTIDE SEQUENCE [LARGE SCALE GENOMIC DNA]</scope>
    <source>
        <strain evidence="8">1604LC</strain>
    </source>
</reference>
<name>A0A5C0UFP8_9PROT</name>
<feature type="transmembrane region" description="Helical" evidence="6">
    <location>
        <begin position="137"/>
        <end position="170"/>
    </location>
</feature>
<dbReference type="SUPFAM" id="SSF103481">
    <property type="entry name" value="Multidrug resistance efflux transporter EmrE"/>
    <property type="match status" value="1"/>
</dbReference>
<dbReference type="Proteomes" id="UP000325004">
    <property type="component" value="Chromosome"/>
</dbReference>
<evidence type="ECO:0000256" key="2">
    <source>
        <dbReference type="ARBA" id="ARBA00009853"/>
    </source>
</evidence>
<dbReference type="AlphaFoldDB" id="A0A5C0UFP8"/>
<keyword evidence="4 6" id="KW-1133">Transmembrane helix</keyword>
<evidence type="ECO:0000256" key="6">
    <source>
        <dbReference type="SAM" id="Phobius"/>
    </source>
</evidence>
<feature type="transmembrane region" description="Helical" evidence="6">
    <location>
        <begin position="104"/>
        <end position="125"/>
    </location>
</feature>
<feature type="transmembrane region" description="Helical" evidence="6">
    <location>
        <begin position="44"/>
        <end position="66"/>
    </location>
</feature>
<feature type="domain" description="EamA" evidence="7">
    <location>
        <begin position="43"/>
        <end position="147"/>
    </location>
</feature>
<keyword evidence="3 6" id="KW-0812">Transmembrane</keyword>
<feature type="transmembrane region" description="Helical" evidence="6">
    <location>
        <begin position="218"/>
        <end position="236"/>
    </location>
</feature>
<comment type="similarity">
    <text evidence="2">Belongs to the drug/metabolite transporter (DMT) superfamily. 10 TMS drug/metabolite exporter (DME) (TC 2.A.7.3) family.</text>
</comment>
<dbReference type="PANTHER" id="PTHR22911:SF6">
    <property type="entry name" value="SOLUTE CARRIER FAMILY 35 MEMBER G1"/>
    <property type="match status" value="1"/>
</dbReference>
<evidence type="ECO:0000256" key="5">
    <source>
        <dbReference type="ARBA" id="ARBA00023136"/>
    </source>
</evidence>
<dbReference type="EMBL" id="CP043316">
    <property type="protein sequence ID" value="QEK38547.1"/>
    <property type="molecule type" value="Genomic_DNA"/>
</dbReference>
<feature type="transmembrane region" description="Helical" evidence="6">
    <location>
        <begin position="12"/>
        <end position="32"/>
    </location>
</feature>
<dbReference type="KEGG" id="cpri:FZC34_01320"/>
<keyword evidence="9" id="KW-1185">Reference proteome</keyword>
<evidence type="ECO:0000313" key="9">
    <source>
        <dbReference type="Proteomes" id="UP000325004"/>
    </source>
</evidence>
<accession>A0A5C0UFP8</accession>
<dbReference type="PANTHER" id="PTHR22911">
    <property type="entry name" value="ACYL-MALONYL CONDENSING ENZYME-RELATED"/>
    <property type="match status" value="1"/>
</dbReference>
<keyword evidence="5 6" id="KW-0472">Membrane</keyword>
<feature type="transmembrane region" description="Helical" evidence="6">
    <location>
        <begin position="190"/>
        <end position="211"/>
    </location>
</feature>
<evidence type="ECO:0000256" key="3">
    <source>
        <dbReference type="ARBA" id="ARBA00022692"/>
    </source>
</evidence>
<evidence type="ECO:0000256" key="4">
    <source>
        <dbReference type="ARBA" id="ARBA00022989"/>
    </source>
</evidence>
<feature type="transmembrane region" description="Helical" evidence="6">
    <location>
        <begin position="273"/>
        <end position="290"/>
    </location>
</feature>
<dbReference type="InterPro" id="IPR000620">
    <property type="entry name" value="EamA_dom"/>
</dbReference>
<feature type="transmembrane region" description="Helical" evidence="6">
    <location>
        <begin position="78"/>
        <end position="98"/>
    </location>
</feature>
<dbReference type="GO" id="GO:0016020">
    <property type="term" value="C:membrane"/>
    <property type="evidence" value="ECO:0007669"/>
    <property type="project" value="UniProtKB-SubCell"/>
</dbReference>
<evidence type="ECO:0000313" key="8">
    <source>
        <dbReference type="EMBL" id="QEK38547.1"/>
    </source>
</evidence>
<evidence type="ECO:0000259" key="7">
    <source>
        <dbReference type="Pfam" id="PF00892"/>
    </source>
</evidence>
<protein>
    <submittedName>
        <fullName evidence="8">DMT family transporter</fullName>
    </submittedName>
</protein>
<evidence type="ECO:0000256" key="1">
    <source>
        <dbReference type="ARBA" id="ARBA00004141"/>
    </source>
</evidence>
<sequence>MIRKSSIMLSNYIKASTWFVISILCGFFNDFILRYISVNEAIDISAFQAIFLRFISSAMILFPFFMMQKTRHIDSHKLTKHAIRSVLLFIPMVLWTYGVDNGTLIFATFMEFSIPLFVSIIAYLFLGESLKGRLLSILLGIIGISIVAIQYIEFINILVIIAMALAAILYATSDIINKHLLNDNEGITNLLFFSSVGVALISLPFAITLWKCISSYQLLLYFIQGVLGNLLVYFILKAYELTDISSLQSLRFLSFPISLFLSLKLGDKLCFKSLFIGISLLIISLSYSIYNETKSSD</sequence>
<comment type="subcellular location">
    <subcellularLocation>
        <location evidence="1">Membrane</location>
        <topology evidence="1">Multi-pass membrane protein</topology>
    </subcellularLocation>
</comment>